<comment type="caution">
    <text evidence="2">The sequence shown here is derived from an EMBL/GenBank/DDBJ whole genome shotgun (WGS) entry which is preliminary data.</text>
</comment>
<accession>A0ABN9VYR6</accession>
<dbReference type="EMBL" id="CAUYUJ010017889">
    <property type="protein sequence ID" value="CAK0878829.1"/>
    <property type="molecule type" value="Genomic_DNA"/>
</dbReference>
<evidence type="ECO:0000256" key="1">
    <source>
        <dbReference type="SAM" id="MobiDB-lite"/>
    </source>
</evidence>
<reference evidence="2" key="1">
    <citation type="submission" date="2023-10" db="EMBL/GenBank/DDBJ databases">
        <authorList>
            <person name="Chen Y."/>
            <person name="Shah S."/>
            <person name="Dougan E. K."/>
            <person name="Thang M."/>
            <person name="Chan C."/>
        </authorList>
    </citation>
    <scope>NUCLEOTIDE SEQUENCE [LARGE SCALE GENOMIC DNA]</scope>
</reference>
<dbReference type="Proteomes" id="UP001189429">
    <property type="component" value="Unassembled WGS sequence"/>
</dbReference>
<sequence length="126" mass="12679">MSAAQARSHRRMWAGGAGASTPVLILEASAAAGGLRAPARARGAARGALCCGPVHGHAVVARASTTASDRIESELPRVASEPMACRAAPPPTGAPRDRHGGAAPRLGLCAPRGPPPAGERLAWRTP</sequence>
<feature type="region of interest" description="Disordered" evidence="1">
    <location>
        <begin position="64"/>
        <end position="126"/>
    </location>
</feature>
<proteinExistence type="predicted"/>
<feature type="non-terminal residue" evidence="2">
    <location>
        <position position="126"/>
    </location>
</feature>
<protein>
    <submittedName>
        <fullName evidence="2">Uncharacterized protein</fullName>
    </submittedName>
</protein>
<organism evidence="2 3">
    <name type="scientific">Prorocentrum cordatum</name>
    <dbReference type="NCBI Taxonomy" id="2364126"/>
    <lineage>
        <taxon>Eukaryota</taxon>
        <taxon>Sar</taxon>
        <taxon>Alveolata</taxon>
        <taxon>Dinophyceae</taxon>
        <taxon>Prorocentrales</taxon>
        <taxon>Prorocentraceae</taxon>
        <taxon>Prorocentrum</taxon>
    </lineage>
</organism>
<evidence type="ECO:0000313" key="3">
    <source>
        <dbReference type="Proteomes" id="UP001189429"/>
    </source>
</evidence>
<name>A0ABN9VYR6_9DINO</name>
<evidence type="ECO:0000313" key="2">
    <source>
        <dbReference type="EMBL" id="CAK0878829.1"/>
    </source>
</evidence>
<gene>
    <name evidence="2" type="ORF">PCOR1329_LOCUS62452</name>
</gene>
<keyword evidence="3" id="KW-1185">Reference proteome</keyword>